<proteinExistence type="inferred from homology"/>
<dbReference type="Gene3D" id="1.20.1250.20">
    <property type="entry name" value="MFS general substrate transporter like domains"/>
    <property type="match status" value="1"/>
</dbReference>
<feature type="transmembrane region" description="Helical" evidence="6">
    <location>
        <begin position="386"/>
        <end position="406"/>
    </location>
</feature>
<evidence type="ECO:0000256" key="1">
    <source>
        <dbReference type="ARBA" id="ARBA00004141"/>
    </source>
</evidence>
<comment type="subcellular location">
    <subcellularLocation>
        <location evidence="1">Membrane</location>
        <topology evidence="1">Multi-pass membrane protein</topology>
    </subcellularLocation>
</comment>
<feature type="transmembrane region" description="Helical" evidence="6">
    <location>
        <begin position="83"/>
        <end position="102"/>
    </location>
</feature>
<dbReference type="Pfam" id="PF00854">
    <property type="entry name" value="PTR2"/>
    <property type="match status" value="1"/>
</dbReference>
<dbReference type="SUPFAM" id="SSF103473">
    <property type="entry name" value="MFS general substrate transporter"/>
    <property type="match status" value="1"/>
</dbReference>
<evidence type="ECO:0000256" key="2">
    <source>
        <dbReference type="ARBA" id="ARBA00005982"/>
    </source>
</evidence>
<accession>A0A6P5ENH0</accession>
<feature type="transmembrane region" description="Helical" evidence="6">
    <location>
        <begin position="151"/>
        <end position="168"/>
    </location>
</feature>
<feature type="transmembrane region" description="Helical" evidence="6">
    <location>
        <begin position="40"/>
        <end position="63"/>
    </location>
</feature>
<dbReference type="InterPro" id="IPR000109">
    <property type="entry name" value="POT_fam"/>
</dbReference>
<feature type="transmembrane region" description="Helical" evidence="6">
    <location>
        <begin position="427"/>
        <end position="444"/>
    </location>
</feature>
<dbReference type="Proteomes" id="UP000515123">
    <property type="component" value="Linkage group 3"/>
</dbReference>
<feature type="transmembrane region" description="Helical" evidence="6">
    <location>
        <begin position="222"/>
        <end position="241"/>
    </location>
</feature>
<organism evidence="7 8">
    <name type="scientific">Ananas comosus</name>
    <name type="common">Pineapple</name>
    <name type="synonym">Ananas ananas</name>
    <dbReference type="NCBI Taxonomy" id="4615"/>
    <lineage>
        <taxon>Eukaryota</taxon>
        <taxon>Viridiplantae</taxon>
        <taxon>Streptophyta</taxon>
        <taxon>Embryophyta</taxon>
        <taxon>Tracheophyta</taxon>
        <taxon>Spermatophyta</taxon>
        <taxon>Magnoliopsida</taxon>
        <taxon>Liliopsida</taxon>
        <taxon>Poales</taxon>
        <taxon>Bromeliaceae</taxon>
        <taxon>Bromelioideae</taxon>
        <taxon>Ananas</taxon>
    </lineage>
</organism>
<feature type="transmembrane region" description="Helical" evidence="6">
    <location>
        <begin position="109"/>
        <end position="131"/>
    </location>
</feature>
<evidence type="ECO:0000256" key="5">
    <source>
        <dbReference type="ARBA" id="ARBA00023136"/>
    </source>
</evidence>
<keyword evidence="5 6" id="KW-0472">Membrane</keyword>
<feature type="transmembrane region" description="Helical" evidence="6">
    <location>
        <begin position="464"/>
        <end position="483"/>
    </location>
</feature>
<evidence type="ECO:0000256" key="4">
    <source>
        <dbReference type="ARBA" id="ARBA00022989"/>
    </source>
</evidence>
<reference evidence="8" key="2">
    <citation type="submission" date="2025-08" db="UniProtKB">
        <authorList>
            <consortium name="RefSeq"/>
        </authorList>
    </citation>
    <scope>IDENTIFICATION</scope>
    <source>
        <tissue evidence="8">Leaf</tissue>
    </source>
</reference>
<dbReference type="InterPro" id="IPR036259">
    <property type="entry name" value="MFS_trans_sf"/>
</dbReference>
<dbReference type="AlphaFoldDB" id="A0A6P5ENH0"/>
<feature type="transmembrane region" description="Helical" evidence="6">
    <location>
        <begin position="504"/>
        <end position="528"/>
    </location>
</feature>
<comment type="similarity">
    <text evidence="2">Belongs to the major facilitator superfamily. Proton-dependent oligopeptide transporter (POT/PTR) (TC 2.A.17) family.</text>
</comment>
<feature type="transmembrane region" description="Helical" evidence="6">
    <location>
        <begin position="548"/>
        <end position="567"/>
    </location>
</feature>
<dbReference type="OrthoDB" id="8904098at2759"/>
<feature type="transmembrane region" description="Helical" evidence="6">
    <location>
        <begin position="194"/>
        <end position="216"/>
    </location>
</feature>
<dbReference type="GO" id="GO:0022857">
    <property type="term" value="F:transmembrane transporter activity"/>
    <property type="evidence" value="ECO:0007669"/>
    <property type="project" value="InterPro"/>
</dbReference>
<evidence type="ECO:0000313" key="8">
    <source>
        <dbReference type="RefSeq" id="XP_020085034.1"/>
    </source>
</evidence>
<feature type="transmembrane region" description="Helical" evidence="6">
    <location>
        <begin position="345"/>
        <end position="366"/>
    </location>
</feature>
<name>A0A6P5ENH0_ANACO</name>
<evidence type="ECO:0000313" key="7">
    <source>
        <dbReference type="Proteomes" id="UP000515123"/>
    </source>
</evidence>
<gene>
    <name evidence="8" type="primary">LOC109707908</name>
</gene>
<dbReference type="RefSeq" id="XP_020085034.1">
    <property type="nucleotide sequence ID" value="XM_020229445.1"/>
</dbReference>
<dbReference type="GeneID" id="109707908"/>
<reference evidence="7" key="1">
    <citation type="journal article" date="2015" name="Nat. Genet.">
        <title>The pineapple genome and the evolution of CAM photosynthesis.</title>
        <authorList>
            <person name="Ming R."/>
            <person name="VanBuren R."/>
            <person name="Wai C.M."/>
            <person name="Tang H."/>
            <person name="Schatz M.C."/>
            <person name="Bowers J.E."/>
            <person name="Lyons E."/>
            <person name="Wang M.L."/>
            <person name="Chen J."/>
            <person name="Biggers E."/>
            <person name="Zhang J."/>
            <person name="Huang L."/>
            <person name="Zhang L."/>
            <person name="Miao W."/>
            <person name="Zhang J."/>
            <person name="Ye Z."/>
            <person name="Miao C."/>
            <person name="Lin Z."/>
            <person name="Wang H."/>
            <person name="Zhou H."/>
            <person name="Yim W.C."/>
            <person name="Priest H.D."/>
            <person name="Zheng C."/>
            <person name="Woodhouse M."/>
            <person name="Edger P.P."/>
            <person name="Guyot R."/>
            <person name="Guo H.B."/>
            <person name="Guo H."/>
            <person name="Zheng G."/>
            <person name="Singh R."/>
            <person name="Sharma A."/>
            <person name="Min X."/>
            <person name="Zheng Y."/>
            <person name="Lee H."/>
            <person name="Gurtowski J."/>
            <person name="Sedlazeck F.J."/>
            <person name="Harkess A."/>
            <person name="McKain M.R."/>
            <person name="Liao Z."/>
            <person name="Fang J."/>
            <person name="Liu J."/>
            <person name="Zhang X."/>
            <person name="Zhang Q."/>
            <person name="Hu W."/>
            <person name="Qin Y."/>
            <person name="Wang K."/>
            <person name="Chen L.Y."/>
            <person name="Shirley N."/>
            <person name="Lin Y.R."/>
            <person name="Liu L.Y."/>
            <person name="Hernandez A.G."/>
            <person name="Wright C.L."/>
            <person name="Bulone V."/>
            <person name="Tuskan G.A."/>
            <person name="Heath K."/>
            <person name="Zee F."/>
            <person name="Moore P.H."/>
            <person name="Sunkar R."/>
            <person name="Leebens-Mack J.H."/>
            <person name="Mockler T."/>
            <person name="Bennetzen J.L."/>
            <person name="Freeling M."/>
            <person name="Sankoff D."/>
            <person name="Paterson A.H."/>
            <person name="Zhu X."/>
            <person name="Yang X."/>
            <person name="Smith J.A."/>
            <person name="Cushman J.C."/>
            <person name="Paull R.E."/>
            <person name="Yu Q."/>
        </authorList>
    </citation>
    <scope>NUCLEOTIDE SEQUENCE [LARGE SCALE GENOMIC DNA]</scope>
    <source>
        <strain evidence="7">cv. F153</strain>
    </source>
</reference>
<dbReference type="GO" id="GO:0016020">
    <property type="term" value="C:membrane"/>
    <property type="evidence" value="ECO:0007669"/>
    <property type="project" value="UniProtKB-SubCell"/>
</dbReference>
<dbReference type="PANTHER" id="PTHR11654">
    <property type="entry name" value="OLIGOPEPTIDE TRANSPORTER-RELATED"/>
    <property type="match status" value="1"/>
</dbReference>
<evidence type="ECO:0000256" key="3">
    <source>
        <dbReference type="ARBA" id="ARBA00022692"/>
    </source>
</evidence>
<keyword evidence="7" id="KW-1185">Reference proteome</keyword>
<evidence type="ECO:0000256" key="6">
    <source>
        <dbReference type="SAM" id="Phobius"/>
    </source>
</evidence>
<sequence>MVLKSNKESTIVAEGYIKDEPIDGDYKPEIRNKKGGWPPALLLLLNHGLATLAFVGVEVNLVLFATRVLNQTNAEAANTFSRWMGTVHLFSLMGAFLSDAYLGRYTTCVIFQFVFAIGLAMLSMTTSFLLLKPHGCGKLGFLCDSHSPFEITMFYLSIYLIALGNGAYEPSLATFGSDQFDEQNSQENSSNQSFYSYFYVATNLGSLISETVLAYIQNLGDWSLGFWVSTASAGTAFLMFLSGTMRYRRFKASGNPISRFFQVVVAAWRKSTVEIPLHDDGLFEVHGTTTTTHGARKILHTKGFRFLDHAAVITAKDRIDDPKPNNSWCLCTVTQVEEVKSVLRLLPVWLCTLTFSGIFLQMYSLFLEQGAAMKTTVNKFHIPPASMTVFDIVSVSFFIIFYDKLIVPLYAKLTNLAPTAPSDLKKMGIGLMIASIAMVTAGIIELKRKHHCTKEVEEMSSLSLLWQIPQYVLIGAAEAFVYVGQYDFFGTEAPDGLKSLGIGLCMASTSIGSYLCSLILTLVMVITAKGGRKGWIPSDLNHGHLERFFFLMAGLTLVELAVFIWFARRYNRISLERKEGQLIETE</sequence>
<keyword evidence="4 6" id="KW-1133">Transmembrane helix</keyword>
<keyword evidence="3 6" id="KW-0812">Transmembrane</keyword>
<protein>
    <submittedName>
        <fullName evidence="8">Protein NRT1/ PTR FAMILY 7.3-like</fullName>
    </submittedName>
</protein>